<proteinExistence type="inferred from homology"/>
<evidence type="ECO:0000256" key="8">
    <source>
        <dbReference type="ARBA" id="ARBA00022833"/>
    </source>
</evidence>
<dbReference type="EC" id="1.14.19.17" evidence="3"/>
<keyword evidence="10" id="KW-0560">Oxidoreductase</keyword>
<dbReference type="CDD" id="cd03508">
    <property type="entry name" value="Delta4-sphingolipid-FADS-like"/>
    <property type="match status" value="1"/>
</dbReference>
<evidence type="ECO:0000256" key="6">
    <source>
        <dbReference type="ARBA" id="ARBA00022723"/>
    </source>
</evidence>
<sequence length="470" mass="53934">MLGKTTREDFEWVYSDQPHTQRRTLMLKKYPVIKTLMGADPNEILVVTSMVFAQVLACYFLQDSSWFTIVLMAYIFGGTINHSLTLAIHDIGHNTAFGTGVKNAWKNRYFGFVANLPLGVPYSVTFKKYHIDHHRYLAGDGLDTDLPTEWEGKFFTNGPLKLLWLFLNPLFYALRPMIVRPKTPTHYEFKNWIVQIIFDVWIYRSFGGKAMAYLLIGTFLSLGIHPIAGHFIAEHYMFVKGVDTFSYYGPLNMLTFNVGYHNEHHDFPFIPASHLPELRKIAPEFYEEVPQLQSWIMVLYDYVMDPKNGPFNRVRRRFDVDGKVVKPKEGSSYTDEHARLGKNSDHDPVYPNQAENNNSQASIFRPSSNGDELDDTYADFFDKFFDARERQNEHLQKSSPQNSVESYHGSSASSPTESNSQPLEKIVTRRRNRGSGDSKQLLCAVCSDKSTGYHFNALTCEGCKGKIKKF</sequence>
<feature type="domain" description="Nuclear receptor" evidence="20">
    <location>
        <begin position="440"/>
        <end position="470"/>
    </location>
</feature>
<dbReference type="Pfam" id="PF08557">
    <property type="entry name" value="Lipid_DES"/>
    <property type="match status" value="1"/>
</dbReference>
<keyword evidence="22" id="KW-1185">Reference proteome</keyword>
<keyword evidence="11" id="KW-0805">Transcription regulation</keyword>
<keyword evidence="7" id="KW-0863">Zinc-finger</keyword>
<keyword evidence="13" id="KW-0238">DNA-binding</keyword>
<dbReference type="Proteomes" id="UP001158576">
    <property type="component" value="Chromosome PAR"/>
</dbReference>
<evidence type="ECO:0000256" key="15">
    <source>
        <dbReference type="ARBA" id="ARBA00023163"/>
    </source>
</evidence>
<feature type="transmembrane region" description="Helical" evidence="19">
    <location>
        <begin position="109"/>
        <end position="126"/>
    </location>
</feature>
<evidence type="ECO:0000313" key="21">
    <source>
        <dbReference type="EMBL" id="CAG5081884.1"/>
    </source>
</evidence>
<evidence type="ECO:0000256" key="5">
    <source>
        <dbReference type="ARBA" id="ARBA00022692"/>
    </source>
</evidence>
<comment type="similarity">
    <text evidence="2">Belongs to the fatty acid desaturase type 1 family. DEGS subfamily.</text>
</comment>
<evidence type="ECO:0000256" key="10">
    <source>
        <dbReference type="ARBA" id="ARBA00023002"/>
    </source>
</evidence>
<evidence type="ECO:0000256" key="13">
    <source>
        <dbReference type="ARBA" id="ARBA00023125"/>
    </source>
</evidence>
<evidence type="ECO:0000256" key="14">
    <source>
        <dbReference type="ARBA" id="ARBA00023136"/>
    </source>
</evidence>
<comment type="subcellular location">
    <subcellularLocation>
        <location evidence="1">Membrane</location>
        <topology evidence="1">Multi-pass membrane protein</topology>
    </subcellularLocation>
</comment>
<dbReference type="InterPro" id="IPR005804">
    <property type="entry name" value="FA_desaturase_dom"/>
</dbReference>
<protein>
    <recommendedName>
        <fullName evidence="3">sphingolipid 4-desaturase</fullName>
        <ecNumber evidence="3">1.14.19.17</ecNumber>
    </recommendedName>
</protein>
<evidence type="ECO:0000256" key="17">
    <source>
        <dbReference type="ARBA" id="ARBA00023242"/>
    </source>
</evidence>
<dbReference type="PANTHER" id="PTHR12879:SF8">
    <property type="entry name" value="SPHINGOLIPID DELTA(4)-DESATURASE DES1"/>
    <property type="match status" value="1"/>
</dbReference>
<dbReference type="PANTHER" id="PTHR12879">
    <property type="entry name" value="SPHINGOLIPID DELTA 4 DESATURASE/C-4 HYDROXYLASE PROTEIN DES2"/>
    <property type="match status" value="1"/>
</dbReference>
<keyword evidence="6" id="KW-0479">Metal-binding</keyword>
<keyword evidence="16" id="KW-0675">Receptor</keyword>
<dbReference type="InterPro" id="IPR013866">
    <property type="entry name" value="Sphingolipid_d4-desaturase_N"/>
</dbReference>
<dbReference type="PRINTS" id="PR00047">
    <property type="entry name" value="STROIDFINGER"/>
</dbReference>
<evidence type="ECO:0000256" key="11">
    <source>
        <dbReference type="ARBA" id="ARBA00023015"/>
    </source>
</evidence>
<reference evidence="21 22" key="1">
    <citation type="submission" date="2021-04" db="EMBL/GenBank/DDBJ databases">
        <authorList>
            <person name="Bliznina A."/>
        </authorList>
    </citation>
    <scope>NUCLEOTIDE SEQUENCE [LARGE SCALE GENOMIC DNA]</scope>
</reference>
<evidence type="ECO:0000259" key="20">
    <source>
        <dbReference type="PROSITE" id="PS51030"/>
    </source>
</evidence>
<evidence type="ECO:0000256" key="7">
    <source>
        <dbReference type="ARBA" id="ARBA00022771"/>
    </source>
</evidence>
<organism evidence="21 22">
    <name type="scientific">Oikopleura dioica</name>
    <name type="common">Tunicate</name>
    <dbReference type="NCBI Taxonomy" id="34765"/>
    <lineage>
        <taxon>Eukaryota</taxon>
        <taxon>Metazoa</taxon>
        <taxon>Chordata</taxon>
        <taxon>Tunicata</taxon>
        <taxon>Appendicularia</taxon>
        <taxon>Copelata</taxon>
        <taxon>Oikopleuridae</taxon>
        <taxon>Oikopleura</taxon>
    </lineage>
</organism>
<evidence type="ECO:0000256" key="19">
    <source>
        <dbReference type="SAM" id="Phobius"/>
    </source>
</evidence>
<keyword evidence="8" id="KW-0862">Zinc</keyword>
<name>A0ABN7RRW7_OIKDI</name>
<evidence type="ECO:0000256" key="18">
    <source>
        <dbReference type="SAM" id="MobiDB-lite"/>
    </source>
</evidence>
<keyword evidence="5 19" id="KW-0812">Transmembrane</keyword>
<evidence type="ECO:0000256" key="12">
    <source>
        <dbReference type="ARBA" id="ARBA00023098"/>
    </source>
</evidence>
<accession>A0ABN7RRW7</accession>
<keyword evidence="14 19" id="KW-0472">Membrane</keyword>
<keyword evidence="17" id="KW-0539">Nucleus</keyword>
<evidence type="ECO:0000256" key="16">
    <source>
        <dbReference type="ARBA" id="ARBA00023170"/>
    </source>
</evidence>
<evidence type="ECO:0000256" key="4">
    <source>
        <dbReference type="ARBA" id="ARBA00022516"/>
    </source>
</evidence>
<evidence type="ECO:0000256" key="1">
    <source>
        <dbReference type="ARBA" id="ARBA00004141"/>
    </source>
</evidence>
<dbReference type="InterPro" id="IPR011388">
    <property type="entry name" value="DES1/DES2"/>
</dbReference>
<keyword evidence="4" id="KW-0444">Lipid biosynthesis</keyword>
<dbReference type="SUPFAM" id="SSF57716">
    <property type="entry name" value="Glucocorticoid receptor-like (DNA-binding domain)"/>
    <property type="match status" value="1"/>
</dbReference>
<feature type="region of interest" description="Disordered" evidence="18">
    <location>
        <begin position="391"/>
        <end position="423"/>
    </location>
</feature>
<dbReference type="InterPro" id="IPR013088">
    <property type="entry name" value="Znf_NHR/GATA"/>
</dbReference>
<dbReference type="EMBL" id="OU015568">
    <property type="protein sequence ID" value="CAG5081884.1"/>
    <property type="molecule type" value="Genomic_DNA"/>
</dbReference>
<keyword evidence="15" id="KW-0804">Transcription</keyword>
<dbReference type="Gene3D" id="3.30.50.10">
    <property type="entry name" value="Erythroid Transcription Factor GATA-1, subunit A"/>
    <property type="match status" value="1"/>
</dbReference>
<dbReference type="Pfam" id="PF00105">
    <property type="entry name" value="zf-C4"/>
    <property type="match status" value="1"/>
</dbReference>
<feature type="transmembrane region" description="Helical" evidence="19">
    <location>
        <begin position="68"/>
        <end position="89"/>
    </location>
</feature>
<dbReference type="SMART" id="SM01269">
    <property type="entry name" value="Lipid_DES"/>
    <property type="match status" value="1"/>
</dbReference>
<evidence type="ECO:0000256" key="2">
    <source>
        <dbReference type="ARBA" id="ARBA00006146"/>
    </source>
</evidence>
<dbReference type="InterPro" id="IPR001628">
    <property type="entry name" value="Znf_hrmn_rcpt"/>
</dbReference>
<keyword evidence="9 19" id="KW-1133">Transmembrane helix</keyword>
<dbReference type="Pfam" id="PF00487">
    <property type="entry name" value="FA_desaturase"/>
    <property type="match status" value="1"/>
</dbReference>
<keyword evidence="12" id="KW-0443">Lipid metabolism</keyword>
<dbReference type="PROSITE" id="PS51030">
    <property type="entry name" value="NUCLEAR_REC_DBD_2"/>
    <property type="match status" value="1"/>
</dbReference>
<evidence type="ECO:0000256" key="9">
    <source>
        <dbReference type="ARBA" id="ARBA00022989"/>
    </source>
</evidence>
<feature type="compositionally biased region" description="Polar residues" evidence="18">
    <location>
        <begin position="397"/>
        <end position="422"/>
    </location>
</feature>
<evidence type="ECO:0000256" key="3">
    <source>
        <dbReference type="ARBA" id="ARBA00012021"/>
    </source>
</evidence>
<evidence type="ECO:0000313" key="22">
    <source>
        <dbReference type="Proteomes" id="UP001158576"/>
    </source>
</evidence>
<feature type="compositionally biased region" description="Basic and acidic residues" evidence="18">
    <location>
        <begin position="325"/>
        <end position="348"/>
    </location>
</feature>
<feature type="compositionally biased region" description="Polar residues" evidence="18">
    <location>
        <begin position="353"/>
        <end position="370"/>
    </location>
</feature>
<gene>
    <name evidence="21" type="ORF">OKIOD_LOCUS1542</name>
</gene>
<feature type="transmembrane region" description="Helical" evidence="19">
    <location>
        <begin position="44"/>
        <end position="61"/>
    </location>
</feature>
<feature type="region of interest" description="Disordered" evidence="18">
    <location>
        <begin position="325"/>
        <end position="370"/>
    </location>
</feature>